<dbReference type="RefSeq" id="WP_143386842.1">
    <property type="nucleotide sequence ID" value="NZ_VJZL01000005.1"/>
</dbReference>
<dbReference type="GO" id="GO:0006355">
    <property type="term" value="P:regulation of DNA-templated transcription"/>
    <property type="evidence" value="ECO:0007669"/>
    <property type="project" value="InterPro"/>
</dbReference>
<dbReference type="AlphaFoldDB" id="A0A553BUD9"/>
<proteinExistence type="predicted"/>
<keyword evidence="2" id="KW-0597">Phosphoprotein</keyword>
<dbReference type="PRINTS" id="PR00038">
    <property type="entry name" value="HTHLUXR"/>
</dbReference>
<dbReference type="Gene3D" id="1.10.10.10">
    <property type="entry name" value="Winged helix-like DNA-binding domain superfamily/Winged helix DNA-binding domain"/>
    <property type="match status" value="1"/>
</dbReference>
<dbReference type="Proteomes" id="UP000318528">
    <property type="component" value="Unassembled WGS sequence"/>
</dbReference>
<feature type="modified residue" description="4-aspartylphosphate" evidence="2">
    <location>
        <position position="56"/>
    </location>
</feature>
<evidence type="ECO:0000259" key="3">
    <source>
        <dbReference type="PROSITE" id="PS50043"/>
    </source>
</evidence>
<name>A0A553BUD9_9FLAO</name>
<reference evidence="7 8" key="1">
    <citation type="submission" date="2019-07" db="EMBL/GenBank/DDBJ databases">
        <title>Novel species of Flavobacterium.</title>
        <authorList>
            <person name="Liu Q."/>
            <person name="Xin Y.-H."/>
        </authorList>
    </citation>
    <scope>NUCLEOTIDE SEQUENCE [LARGE SCALE GENOMIC DNA]</scope>
    <source>
        <strain evidence="5 7">GSP39</strain>
        <strain evidence="6 8">GSR22</strain>
    </source>
</reference>
<dbReference type="CDD" id="cd06170">
    <property type="entry name" value="LuxR_C_like"/>
    <property type="match status" value="1"/>
</dbReference>
<keyword evidence="7" id="KW-1185">Reference proteome</keyword>
<keyword evidence="1" id="KW-0238">DNA-binding</keyword>
<comment type="caution">
    <text evidence="6">The sequence shown here is derived from an EMBL/GenBank/DDBJ whole genome shotgun (WGS) entry which is preliminary data.</text>
</comment>
<evidence type="ECO:0000313" key="6">
    <source>
        <dbReference type="EMBL" id="TRX11877.1"/>
    </source>
</evidence>
<gene>
    <name evidence="6" type="ORF">FNW11_04700</name>
    <name evidence="5" type="ORF">FNW12_05665</name>
</gene>
<dbReference type="EMBL" id="VJZN01000007">
    <property type="protein sequence ID" value="TRX07749.1"/>
    <property type="molecule type" value="Genomic_DNA"/>
</dbReference>
<feature type="domain" description="Response regulatory" evidence="4">
    <location>
        <begin position="6"/>
        <end position="121"/>
    </location>
</feature>
<dbReference type="GO" id="GO:0000160">
    <property type="term" value="P:phosphorelay signal transduction system"/>
    <property type="evidence" value="ECO:0007669"/>
    <property type="project" value="InterPro"/>
</dbReference>
<protein>
    <submittedName>
        <fullName evidence="6">Response regulator transcription factor</fullName>
    </submittedName>
</protein>
<dbReference type="PANTHER" id="PTHR43214">
    <property type="entry name" value="TWO-COMPONENT RESPONSE REGULATOR"/>
    <property type="match status" value="1"/>
</dbReference>
<dbReference type="PANTHER" id="PTHR43214:SF44">
    <property type="entry name" value="TWO-COMPONENT RESPONSE REGULATOR"/>
    <property type="match status" value="1"/>
</dbReference>
<accession>A0A553BUD9</accession>
<dbReference type="Pfam" id="PF00196">
    <property type="entry name" value="GerE"/>
    <property type="match status" value="1"/>
</dbReference>
<dbReference type="Pfam" id="PF00072">
    <property type="entry name" value="Response_reg"/>
    <property type="match status" value="1"/>
</dbReference>
<dbReference type="OrthoDB" id="2962330at2"/>
<evidence type="ECO:0000313" key="5">
    <source>
        <dbReference type="EMBL" id="TRX07749.1"/>
    </source>
</evidence>
<dbReference type="InterPro" id="IPR036388">
    <property type="entry name" value="WH-like_DNA-bd_sf"/>
</dbReference>
<dbReference type="PROSITE" id="PS00622">
    <property type="entry name" value="HTH_LUXR_1"/>
    <property type="match status" value="1"/>
</dbReference>
<dbReference type="InterPro" id="IPR000792">
    <property type="entry name" value="Tscrpt_reg_LuxR_C"/>
</dbReference>
<dbReference type="SUPFAM" id="SSF52172">
    <property type="entry name" value="CheY-like"/>
    <property type="match status" value="1"/>
</dbReference>
<dbReference type="EMBL" id="VJZL01000005">
    <property type="protein sequence ID" value="TRX11877.1"/>
    <property type="molecule type" value="Genomic_DNA"/>
</dbReference>
<evidence type="ECO:0000259" key="4">
    <source>
        <dbReference type="PROSITE" id="PS50110"/>
    </source>
</evidence>
<evidence type="ECO:0000313" key="7">
    <source>
        <dbReference type="Proteomes" id="UP000318528"/>
    </source>
</evidence>
<dbReference type="SMART" id="SM00421">
    <property type="entry name" value="HTH_LUXR"/>
    <property type="match status" value="1"/>
</dbReference>
<evidence type="ECO:0000256" key="2">
    <source>
        <dbReference type="PROSITE-ProRule" id="PRU00169"/>
    </source>
</evidence>
<dbReference type="InterPro" id="IPR011006">
    <property type="entry name" value="CheY-like_superfamily"/>
</dbReference>
<evidence type="ECO:0000256" key="1">
    <source>
        <dbReference type="ARBA" id="ARBA00023125"/>
    </source>
</evidence>
<evidence type="ECO:0000313" key="8">
    <source>
        <dbReference type="Proteomes" id="UP000318669"/>
    </source>
</evidence>
<dbReference type="InterPro" id="IPR001789">
    <property type="entry name" value="Sig_transdc_resp-reg_receiver"/>
</dbReference>
<dbReference type="InterPro" id="IPR039420">
    <property type="entry name" value="WalR-like"/>
</dbReference>
<dbReference type="PROSITE" id="PS50110">
    <property type="entry name" value="RESPONSE_REGULATORY"/>
    <property type="match status" value="1"/>
</dbReference>
<dbReference type="Proteomes" id="UP000318669">
    <property type="component" value="Unassembled WGS sequence"/>
</dbReference>
<sequence length="196" mass="22134">MKNALTILVLEDEMIVAENIAAIIENIGDFSVQITNNLEEAIQIVSEKNVSLIVSDINLTDNLNGIEIVKCLQQKYWIPVIYLTAYSNEDYIDSALETEPISYLIKPFTTRQLEVAVNIAMKVIDVRSTSPNYIKPSDREIEILTLLSTGLNSKAIANSLYLSEHTIKTHRKNLMRKYNMKSSSELIALASKLKWV</sequence>
<feature type="domain" description="HTH luxR-type" evidence="3">
    <location>
        <begin position="127"/>
        <end position="194"/>
    </location>
</feature>
<dbReference type="GO" id="GO:0003677">
    <property type="term" value="F:DNA binding"/>
    <property type="evidence" value="ECO:0007669"/>
    <property type="project" value="UniProtKB-KW"/>
</dbReference>
<dbReference type="SMART" id="SM00448">
    <property type="entry name" value="REC"/>
    <property type="match status" value="1"/>
</dbReference>
<dbReference type="PROSITE" id="PS50043">
    <property type="entry name" value="HTH_LUXR_2"/>
    <property type="match status" value="1"/>
</dbReference>
<organism evidence="6 8">
    <name type="scientific">Flavobacterium gawalongense</name>
    <dbReference type="NCBI Taxonomy" id="2594432"/>
    <lineage>
        <taxon>Bacteria</taxon>
        <taxon>Pseudomonadati</taxon>
        <taxon>Bacteroidota</taxon>
        <taxon>Flavobacteriia</taxon>
        <taxon>Flavobacteriales</taxon>
        <taxon>Flavobacteriaceae</taxon>
        <taxon>Flavobacterium</taxon>
    </lineage>
</organism>
<dbReference type="Gene3D" id="3.40.50.2300">
    <property type="match status" value="1"/>
</dbReference>